<name>C7LZQ8_ACIFD</name>
<evidence type="ECO:0000259" key="8">
    <source>
        <dbReference type="Pfam" id="PF00501"/>
    </source>
</evidence>
<evidence type="ECO:0000259" key="10">
    <source>
        <dbReference type="Pfam" id="PF16177"/>
    </source>
</evidence>
<keyword evidence="4" id="KW-0547">Nucleotide-binding</keyword>
<dbReference type="CDD" id="cd05966">
    <property type="entry name" value="ACS"/>
    <property type="match status" value="1"/>
</dbReference>
<evidence type="ECO:0000313" key="12">
    <source>
        <dbReference type="Proteomes" id="UP000000771"/>
    </source>
</evidence>
<dbReference type="EC" id="6.2.1.1" evidence="2 7"/>
<dbReference type="RefSeq" id="WP_015798702.1">
    <property type="nucleotide sequence ID" value="NC_013124.1"/>
</dbReference>
<dbReference type="Pfam" id="PF16177">
    <property type="entry name" value="ACAS_N"/>
    <property type="match status" value="1"/>
</dbReference>
<evidence type="ECO:0000256" key="5">
    <source>
        <dbReference type="ARBA" id="ARBA00022840"/>
    </source>
</evidence>
<dbReference type="SUPFAM" id="SSF56801">
    <property type="entry name" value="Acetyl-CoA synthetase-like"/>
    <property type="match status" value="1"/>
</dbReference>
<dbReference type="Gene3D" id="3.30.300.30">
    <property type="match status" value="1"/>
</dbReference>
<dbReference type="Pfam" id="PF00501">
    <property type="entry name" value="AMP-binding"/>
    <property type="match status" value="1"/>
</dbReference>
<comment type="similarity">
    <text evidence="1">Belongs to the ATP-dependent AMP-binding enzyme family.</text>
</comment>
<dbReference type="eggNOG" id="COG0365">
    <property type="taxonomic scope" value="Bacteria"/>
</dbReference>
<dbReference type="InterPro" id="IPR032387">
    <property type="entry name" value="ACAS_N"/>
</dbReference>
<dbReference type="PANTHER" id="PTHR24095">
    <property type="entry name" value="ACETYL-COENZYME A SYNTHETASE"/>
    <property type="match status" value="1"/>
</dbReference>
<proteinExistence type="inferred from homology"/>
<evidence type="ECO:0000256" key="3">
    <source>
        <dbReference type="ARBA" id="ARBA00022598"/>
    </source>
</evidence>
<evidence type="ECO:0000256" key="4">
    <source>
        <dbReference type="ARBA" id="ARBA00022741"/>
    </source>
</evidence>
<dbReference type="FunFam" id="3.40.50.12780:FF:000001">
    <property type="entry name" value="Acetyl-coenzyme A synthetase"/>
    <property type="match status" value="1"/>
</dbReference>
<evidence type="ECO:0000256" key="2">
    <source>
        <dbReference type="ARBA" id="ARBA00013275"/>
    </source>
</evidence>
<sequence length="658" mass="72996">MADPTIEALYEESRLFPPPPNVLEGAEVTSREIYERGRDPIAYWEQEASHIQWRTPWTSVLDWSNPPFARWFVDATLNVTESCLDRHAEATPDKVAYYFEGEEGDTRVITYRQLLEDVCRLANGLAQLGVSKGDRVAIYMGMIPEFPMALLACARLGAVHSVVFGGFSADALADRINDAQASVVITCDQSRRKGQTIDLKRITDQALERCPSVHHVVVVERTGADVPMTTGRDVRYHDLVADQPAERPATETSSEDPLYILYTSGTTGKPKGIVHTTGGYLVGVSSTHRLVFDLRPDDVYWCTADIGWVTGHSYIVYGPLANGTTSVLYEGVPDYPDRDRYWAIIEKYRVTQLYTAPTSIRTFMKWGDEYPGRHDLSSLRVIGTVGEPINPEAWMWYREVIGQNRCPVVDTWWQTETGAMVIAPIPTVTPTKPGSATIPLPGYQADIVDDNGESVPLGGGGYLVLTHPWPSMARTIFGDPQRYIDTYWARFSDREHNVWRYFAGDGAKRDNDGYFWLLGRVDDVMNVSGHRISTLEVESALVDHPAVAEAAVIGRADPITGQAIAAFVTLRAGIVGDDALLAALRDHVAERIGKIARPASIVFTDELPKTRSGKIMRRLLRDISEQRQLGDVTTLANADVVAEIAARAQAQQTPSDDR</sequence>
<dbReference type="PANTHER" id="PTHR24095:SF14">
    <property type="entry name" value="ACETYL-COENZYME A SYNTHETASE 1"/>
    <property type="match status" value="1"/>
</dbReference>
<dbReference type="InterPro" id="IPR045851">
    <property type="entry name" value="AMP-bd_C_sf"/>
</dbReference>
<dbReference type="STRING" id="525909.Afer_1286"/>
<evidence type="ECO:0000256" key="6">
    <source>
        <dbReference type="ARBA" id="ARBA00022990"/>
    </source>
</evidence>
<keyword evidence="3 11" id="KW-0436">Ligase</keyword>
<gene>
    <name evidence="11" type="ordered locus">Afer_1286</name>
</gene>
<dbReference type="InterPro" id="IPR042099">
    <property type="entry name" value="ANL_N_sf"/>
</dbReference>
<dbReference type="GO" id="GO:0005829">
    <property type="term" value="C:cytosol"/>
    <property type="evidence" value="ECO:0007669"/>
    <property type="project" value="TreeGrafter"/>
</dbReference>
<dbReference type="NCBIfam" id="NF001208">
    <property type="entry name" value="PRK00174.1"/>
    <property type="match status" value="1"/>
</dbReference>
<dbReference type="InterPro" id="IPR020845">
    <property type="entry name" value="AMP-binding_CS"/>
</dbReference>
<evidence type="ECO:0000313" key="11">
    <source>
        <dbReference type="EMBL" id="ACU54216.1"/>
    </source>
</evidence>
<dbReference type="GO" id="GO:0019427">
    <property type="term" value="P:acetyl-CoA biosynthetic process from acetate"/>
    <property type="evidence" value="ECO:0007669"/>
    <property type="project" value="UniProtKB-UniRule"/>
</dbReference>
<reference evidence="11 12" key="1">
    <citation type="journal article" date="2009" name="Stand. Genomic Sci.">
        <title>Complete genome sequence of Acidimicrobium ferrooxidans type strain (ICP).</title>
        <authorList>
            <person name="Clum A."/>
            <person name="Nolan M."/>
            <person name="Lang E."/>
            <person name="Glavina Del Rio T."/>
            <person name="Tice H."/>
            <person name="Copeland A."/>
            <person name="Cheng J.F."/>
            <person name="Lucas S."/>
            <person name="Chen F."/>
            <person name="Bruce D."/>
            <person name="Goodwin L."/>
            <person name="Pitluck S."/>
            <person name="Ivanova N."/>
            <person name="Mavrommatis K."/>
            <person name="Mikhailova N."/>
            <person name="Pati A."/>
            <person name="Chen A."/>
            <person name="Palaniappan K."/>
            <person name="Goker M."/>
            <person name="Spring S."/>
            <person name="Land M."/>
            <person name="Hauser L."/>
            <person name="Chang Y.J."/>
            <person name="Jeffries C.C."/>
            <person name="Chain P."/>
            <person name="Bristow J."/>
            <person name="Eisen J.A."/>
            <person name="Markowitz V."/>
            <person name="Hugenholtz P."/>
            <person name="Kyrpides N.C."/>
            <person name="Klenk H.P."/>
            <person name="Lapidus A."/>
        </authorList>
    </citation>
    <scope>NUCLEOTIDE SEQUENCE [LARGE SCALE GENOMIC DNA]</scope>
    <source>
        <strain evidence="12">DSM 10331 / JCM 15462 / NBRC 103882 / ICP</strain>
    </source>
</reference>
<evidence type="ECO:0000256" key="7">
    <source>
        <dbReference type="NCBIfam" id="TIGR02188"/>
    </source>
</evidence>
<accession>C7LZQ8</accession>
<dbReference type="InterPro" id="IPR025110">
    <property type="entry name" value="AMP-bd_C"/>
</dbReference>
<dbReference type="InterPro" id="IPR011904">
    <property type="entry name" value="Ac_CoA_lig"/>
</dbReference>
<dbReference type="GO" id="GO:0016208">
    <property type="term" value="F:AMP binding"/>
    <property type="evidence" value="ECO:0007669"/>
    <property type="project" value="InterPro"/>
</dbReference>
<dbReference type="EMBL" id="CP001631">
    <property type="protein sequence ID" value="ACU54216.1"/>
    <property type="molecule type" value="Genomic_DNA"/>
</dbReference>
<dbReference type="HOGENOM" id="CLU_000022_3_6_11"/>
<dbReference type="PROSITE" id="PS00455">
    <property type="entry name" value="AMP_BINDING"/>
    <property type="match status" value="1"/>
</dbReference>
<keyword evidence="5" id="KW-0067">ATP-binding</keyword>
<evidence type="ECO:0000256" key="1">
    <source>
        <dbReference type="ARBA" id="ARBA00006432"/>
    </source>
</evidence>
<dbReference type="InterPro" id="IPR000873">
    <property type="entry name" value="AMP-dep_synth/lig_dom"/>
</dbReference>
<dbReference type="GO" id="GO:0003987">
    <property type="term" value="F:acetate-CoA ligase activity"/>
    <property type="evidence" value="ECO:0007669"/>
    <property type="project" value="UniProtKB-UniRule"/>
</dbReference>
<feature type="domain" description="AMP-binding enzyme C-terminal" evidence="9">
    <location>
        <begin position="536"/>
        <end position="614"/>
    </location>
</feature>
<dbReference type="GO" id="GO:0005524">
    <property type="term" value="F:ATP binding"/>
    <property type="evidence" value="ECO:0007669"/>
    <property type="project" value="UniProtKB-KW"/>
</dbReference>
<protein>
    <recommendedName>
        <fullName evidence="2 7">Acetate--CoA ligase</fullName>
        <ecNumber evidence="2 7">6.2.1.1</ecNumber>
    </recommendedName>
</protein>
<keyword evidence="6" id="KW-0007">Acetylation</keyword>
<dbReference type="Pfam" id="PF13193">
    <property type="entry name" value="AMP-binding_C"/>
    <property type="match status" value="1"/>
</dbReference>
<dbReference type="Proteomes" id="UP000000771">
    <property type="component" value="Chromosome"/>
</dbReference>
<feature type="domain" description="AMP-dependent synthetase/ligase" evidence="8">
    <location>
        <begin position="84"/>
        <end position="469"/>
    </location>
</feature>
<organism evidence="11 12">
    <name type="scientific">Acidimicrobium ferrooxidans (strain DSM 10331 / JCM 15462 / NBRC 103882 / ICP)</name>
    <dbReference type="NCBI Taxonomy" id="525909"/>
    <lineage>
        <taxon>Bacteria</taxon>
        <taxon>Bacillati</taxon>
        <taxon>Actinomycetota</taxon>
        <taxon>Acidimicrobiia</taxon>
        <taxon>Acidimicrobiales</taxon>
        <taxon>Acidimicrobiaceae</taxon>
        <taxon>Acidimicrobium</taxon>
    </lineage>
</organism>
<dbReference type="AlphaFoldDB" id="C7LZQ8"/>
<evidence type="ECO:0000259" key="9">
    <source>
        <dbReference type="Pfam" id="PF13193"/>
    </source>
</evidence>
<dbReference type="Gene3D" id="3.40.50.12780">
    <property type="entry name" value="N-terminal domain of ligase-like"/>
    <property type="match status" value="1"/>
</dbReference>
<keyword evidence="12" id="KW-1185">Reference proteome</keyword>
<dbReference type="KEGG" id="afo:Afer_1286"/>
<dbReference type="NCBIfam" id="TIGR02188">
    <property type="entry name" value="Ac_CoA_lig_AcsA"/>
    <property type="match status" value="1"/>
</dbReference>
<feature type="domain" description="Acetyl-coenzyme A synthetase N-terminal" evidence="10">
    <location>
        <begin position="38"/>
        <end position="83"/>
    </location>
</feature>
<dbReference type="OrthoDB" id="9803968at2"/>